<name>A0A6N9T5Q0_9HYPH</name>
<sequence length="504" mass="53506">MRDLQGGLPPLPADERQRPAQAAGRAEGGELLISRQAEALPGPGGKGAAAIAPAAFPTADRALVDALDRLVATAHRRRGAIRGILLAVSGGPDSLALLLTASAWHRSLAAAAPQLRVATVDHRLRPEAAEEAAFVAVLAASCGLPHETLTWTPEAKPGNLSARAREGRYALLLSHARRHGLDLVLTAHHLDDDVETHVIRRRNGGDVAASAGMRTLRWLSPDAALGRPFLGIARERLADLVTASGIVAVDDPTNRDQHYDRVRIRLELAADPRRKARARANLRRCKRARDDAERAFARALVDLEETGRLRFAEDGALLSDRAAFAELSPRCAAHLLSRAVVAAAGAPRPPSGQAVRDVSTWLRQGPPRPDARTLGGAIVRIEGGEVVVMREFGRGAIAALSLGAAKALGGRFAAEMDWPVVFDGRFVVDVGPWRALPGARLVPLGLLGKGGIRLRSCPVVVDAEGRARAALAPAARRLGPGIGDLAFEPLTPHLLRRDLDLPEA</sequence>
<reference evidence="9 10" key="1">
    <citation type="submission" date="2020-01" db="EMBL/GenBank/DDBJ databases">
        <title>Jiella pacifica sp. nov.</title>
        <authorList>
            <person name="Xue Z."/>
            <person name="Zhu S."/>
            <person name="Chen J."/>
            <person name="Yang J."/>
        </authorList>
    </citation>
    <scope>NUCLEOTIDE SEQUENCE [LARGE SCALE GENOMIC DNA]</scope>
    <source>
        <strain evidence="9 10">40Bstr34</strain>
    </source>
</reference>
<comment type="function">
    <text evidence="6">Ligates lysine onto the cytidine present at position 34 of the AUA codon-specific tRNA(Ile) that contains the anticodon CAU, in an ATP-dependent manner. Cytidine is converted to lysidine, thus changing the amino acid specificity of the tRNA from methionine to isoleucine.</text>
</comment>
<keyword evidence="6" id="KW-0963">Cytoplasm</keyword>
<feature type="binding site" evidence="6">
    <location>
        <begin position="89"/>
        <end position="94"/>
    </location>
    <ligand>
        <name>ATP</name>
        <dbReference type="ChEBI" id="CHEBI:30616"/>
    </ligand>
</feature>
<dbReference type="InterPro" id="IPR011063">
    <property type="entry name" value="TilS/TtcA_N"/>
</dbReference>
<gene>
    <name evidence="6 9" type="primary">tilS</name>
    <name evidence="9" type="ORF">GTK09_07485</name>
</gene>
<feature type="domain" description="tRNA(Ile)-lysidine/2-thiocytidine synthase N-terminal" evidence="8">
    <location>
        <begin position="84"/>
        <end position="266"/>
    </location>
</feature>
<dbReference type="Proteomes" id="UP000469011">
    <property type="component" value="Unassembled WGS sequence"/>
</dbReference>
<keyword evidence="2 6" id="KW-0819">tRNA processing</keyword>
<keyword evidence="4 6" id="KW-0067">ATP-binding</keyword>
<dbReference type="GO" id="GO:0032267">
    <property type="term" value="F:tRNA(Ile)-lysidine synthase activity"/>
    <property type="evidence" value="ECO:0007669"/>
    <property type="project" value="UniProtKB-EC"/>
</dbReference>
<evidence type="ECO:0000256" key="1">
    <source>
        <dbReference type="ARBA" id="ARBA00022598"/>
    </source>
</evidence>
<dbReference type="InterPro" id="IPR012094">
    <property type="entry name" value="tRNA_Ile_lys_synt"/>
</dbReference>
<evidence type="ECO:0000256" key="4">
    <source>
        <dbReference type="ARBA" id="ARBA00022840"/>
    </source>
</evidence>
<evidence type="ECO:0000256" key="3">
    <source>
        <dbReference type="ARBA" id="ARBA00022741"/>
    </source>
</evidence>
<dbReference type="NCBIfam" id="TIGR02432">
    <property type="entry name" value="lysidine_TilS_N"/>
    <property type="match status" value="1"/>
</dbReference>
<protein>
    <recommendedName>
        <fullName evidence="6">tRNA(Ile)-lysidine synthase</fullName>
        <ecNumber evidence="6">6.3.4.19</ecNumber>
    </recommendedName>
    <alternativeName>
        <fullName evidence="6">tRNA(Ile)-2-lysyl-cytidine synthase</fullName>
    </alternativeName>
    <alternativeName>
        <fullName evidence="6">tRNA(Ile)-lysidine synthetase</fullName>
    </alternativeName>
</protein>
<dbReference type="GO" id="GO:0005524">
    <property type="term" value="F:ATP binding"/>
    <property type="evidence" value="ECO:0007669"/>
    <property type="project" value="UniProtKB-UniRule"/>
</dbReference>
<comment type="domain">
    <text evidence="6">The N-terminal region contains the highly conserved SGGXDS motif, predicted to be a P-loop motif involved in ATP binding.</text>
</comment>
<evidence type="ECO:0000256" key="2">
    <source>
        <dbReference type="ARBA" id="ARBA00022694"/>
    </source>
</evidence>
<accession>A0A6N9T5Q0</accession>
<dbReference type="GO" id="GO:0006400">
    <property type="term" value="P:tRNA modification"/>
    <property type="evidence" value="ECO:0007669"/>
    <property type="project" value="UniProtKB-UniRule"/>
</dbReference>
<comment type="subcellular location">
    <subcellularLocation>
        <location evidence="6">Cytoplasm</location>
    </subcellularLocation>
</comment>
<dbReference type="HAMAP" id="MF_01161">
    <property type="entry name" value="tRNA_Ile_lys_synt"/>
    <property type="match status" value="1"/>
</dbReference>
<dbReference type="AlphaFoldDB" id="A0A6N9T5Q0"/>
<evidence type="ECO:0000313" key="9">
    <source>
        <dbReference type="EMBL" id="NDW04268.1"/>
    </source>
</evidence>
<dbReference type="PANTHER" id="PTHR43033">
    <property type="entry name" value="TRNA(ILE)-LYSIDINE SYNTHASE-RELATED"/>
    <property type="match status" value="1"/>
</dbReference>
<comment type="caution">
    <text evidence="9">The sequence shown here is derived from an EMBL/GenBank/DDBJ whole genome shotgun (WGS) entry which is preliminary data.</text>
</comment>
<keyword evidence="10" id="KW-1185">Reference proteome</keyword>
<organism evidence="9 10">
    <name type="scientific">Jiella pacifica</name>
    <dbReference type="NCBI Taxonomy" id="2696469"/>
    <lineage>
        <taxon>Bacteria</taxon>
        <taxon>Pseudomonadati</taxon>
        <taxon>Pseudomonadota</taxon>
        <taxon>Alphaproteobacteria</taxon>
        <taxon>Hyphomicrobiales</taxon>
        <taxon>Aurantimonadaceae</taxon>
        <taxon>Jiella</taxon>
    </lineage>
</organism>
<dbReference type="PANTHER" id="PTHR43033:SF1">
    <property type="entry name" value="TRNA(ILE)-LYSIDINE SYNTHASE-RELATED"/>
    <property type="match status" value="1"/>
</dbReference>
<dbReference type="Gene3D" id="3.40.50.620">
    <property type="entry name" value="HUPs"/>
    <property type="match status" value="1"/>
</dbReference>
<comment type="catalytic activity">
    <reaction evidence="5 6">
        <text>cytidine(34) in tRNA(Ile2) + L-lysine + ATP = lysidine(34) in tRNA(Ile2) + AMP + diphosphate + H(+)</text>
        <dbReference type="Rhea" id="RHEA:43744"/>
        <dbReference type="Rhea" id="RHEA-COMP:10625"/>
        <dbReference type="Rhea" id="RHEA-COMP:10670"/>
        <dbReference type="ChEBI" id="CHEBI:15378"/>
        <dbReference type="ChEBI" id="CHEBI:30616"/>
        <dbReference type="ChEBI" id="CHEBI:32551"/>
        <dbReference type="ChEBI" id="CHEBI:33019"/>
        <dbReference type="ChEBI" id="CHEBI:82748"/>
        <dbReference type="ChEBI" id="CHEBI:83665"/>
        <dbReference type="ChEBI" id="CHEBI:456215"/>
        <dbReference type="EC" id="6.3.4.19"/>
    </reaction>
</comment>
<evidence type="ECO:0000256" key="7">
    <source>
        <dbReference type="SAM" id="MobiDB-lite"/>
    </source>
</evidence>
<evidence type="ECO:0000313" key="10">
    <source>
        <dbReference type="Proteomes" id="UP000469011"/>
    </source>
</evidence>
<evidence type="ECO:0000256" key="6">
    <source>
        <dbReference type="HAMAP-Rule" id="MF_01161"/>
    </source>
</evidence>
<dbReference type="EC" id="6.3.4.19" evidence="6"/>
<feature type="region of interest" description="Disordered" evidence="7">
    <location>
        <begin position="1"/>
        <end position="26"/>
    </location>
</feature>
<comment type="similarity">
    <text evidence="6">Belongs to the tRNA(Ile)-lysidine synthase family.</text>
</comment>
<dbReference type="GO" id="GO:0005737">
    <property type="term" value="C:cytoplasm"/>
    <property type="evidence" value="ECO:0007669"/>
    <property type="project" value="UniProtKB-SubCell"/>
</dbReference>
<dbReference type="Pfam" id="PF01171">
    <property type="entry name" value="ATP_bind_3"/>
    <property type="match status" value="1"/>
</dbReference>
<dbReference type="EMBL" id="JAAAMG010000004">
    <property type="protein sequence ID" value="NDW04268.1"/>
    <property type="molecule type" value="Genomic_DNA"/>
</dbReference>
<keyword evidence="3 6" id="KW-0547">Nucleotide-binding</keyword>
<proteinExistence type="inferred from homology"/>
<keyword evidence="1 6" id="KW-0436">Ligase</keyword>
<evidence type="ECO:0000256" key="5">
    <source>
        <dbReference type="ARBA" id="ARBA00048539"/>
    </source>
</evidence>
<dbReference type="CDD" id="cd01992">
    <property type="entry name" value="TilS_N"/>
    <property type="match status" value="1"/>
</dbReference>
<dbReference type="SUPFAM" id="SSF52402">
    <property type="entry name" value="Adenine nucleotide alpha hydrolases-like"/>
    <property type="match status" value="1"/>
</dbReference>
<evidence type="ECO:0000259" key="8">
    <source>
        <dbReference type="Pfam" id="PF01171"/>
    </source>
</evidence>
<dbReference type="InterPro" id="IPR012795">
    <property type="entry name" value="tRNA_Ile_lys_synt_N"/>
</dbReference>
<dbReference type="InterPro" id="IPR014729">
    <property type="entry name" value="Rossmann-like_a/b/a_fold"/>
</dbReference>